<evidence type="ECO:0000256" key="2">
    <source>
        <dbReference type="ARBA" id="ARBA00009136"/>
    </source>
</evidence>
<dbReference type="Proteomes" id="UP000198341">
    <property type="component" value="Chromosome 8"/>
</dbReference>
<dbReference type="GO" id="GO:0006508">
    <property type="term" value="P:proteolysis"/>
    <property type="evidence" value="ECO:0007669"/>
    <property type="project" value="UniProtKB-KW"/>
</dbReference>
<keyword evidence="11" id="KW-1185">Reference proteome</keyword>
<evidence type="ECO:0000256" key="5">
    <source>
        <dbReference type="ARBA" id="ARBA00022750"/>
    </source>
</evidence>
<dbReference type="InterPro" id="IPR033882">
    <property type="entry name" value="DDI1_N"/>
</dbReference>
<dbReference type="PANTHER" id="PTHR12917">
    <property type="entry name" value="ASPARTYL PROTEASE DDI-RELATED"/>
    <property type="match status" value="1"/>
</dbReference>
<comment type="subcellular location">
    <subcellularLocation>
        <location evidence="1">Cytoplasm</location>
    </subcellularLocation>
</comment>
<dbReference type="CDD" id="cd05479">
    <property type="entry name" value="RP_DDI"/>
    <property type="match status" value="1"/>
</dbReference>
<proteinExistence type="inferred from homology"/>
<evidence type="ECO:0000256" key="4">
    <source>
        <dbReference type="ARBA" id="ARBA00022670"/>
    </source>
</evidence>
<dbReference type="OrthoDB" id="1047367at2759"/>
<evidence type="ECO:0000256" key="7">
    <source>
        <dbReference type="SAM" id="MobiDB-lite"/>
    </source>
</evidence>
<keyword evidence="4" id="KW-0645">Protease</keyword>
<reference evidence="10 11" key="1">
    <citation type="submission" date="2011-10" db="EMBL/GenBank/DDBJ databases">
        <authorList>
            <person name="Genoscope - CEA"/>
        </authorList>
    </citation>
    <scope>NUCLEOTIDE SEQUENCE [LARGE SCALE GENOMIC DNA]</scope>
    <source>
        <strain evidence="10 11">RCC 1105</strain>
    </source>
</reference>
<dbReference type="InterPro" id="IPR000626">
    <property type="entry name" value="Ubiquitin-like_dom"/>
</dbReference>
<dbReference type="InterPro" id="IPR021109">
    <property type="entry name" value="Peptidase_aspartic_dom_sf"/>
</dbReference>
<dbReference type="CDD" id="cd01796">
    <property type="entry name" value="Ubl_Ddi1_like"/>
    <property type="match status" value="1"/>
</dbReference>
<dbReference type="InterPro" id="IPR015940">
    <property type="entry name" value="UBA"/>
</dbReference>
<comment type="similarity">
    <text evidence="2">Belongs to the DDI1 family.</text>
</comment>
<dbReference type="GeneID" id="19014049"/>
<dbReference type="PROSITE" id="PS50030">
    <property type="entry name" value="UBA"/>
    <property type="match status" value="1"/>
</dbReference>
<dbReference type="Gene3D" id="3.10.20.90">
    <property type="entry name" value="Phosphatidylinositol 3-kinase Catalytic Subunit, Chain A, domain 1"/>
    <property type="match status" value="1"/>
</dbReference>
<keyword evidence="3" id="KW-0963">Cytoplasm</keyword>
<dbReference type="EMBL" id="FO082271">
    <property type="protein sequence ID" value="CCO17486.1"/>
    <property type="molecule type" value="Genomic_DNA"/>
</dbReference>
<dbReference type="InterPro" id="IPR019103">
    <property type="entry name" value="Peptidase_aspartic_DDI1-type"/>
</dbReference>
<name>K8EHJ8_9CHLO</name>
<gene>
    <name evidence="10" type="ORF">Bathy08g00700</name>
</gene>
<dbReference type="SUPFAM" id="SSF46934">
    <property type="entry name" value="UBA-like"/>
    <property type="match status" value="1"/>
</dbReference>
<evidence type="ECO:0000256" key="1">
    <source>
        <dbReference type="ARBA" id="ARBA00004496"/>
    </source>
</evidence>
<feature type="region of interest" description="Disordered" evidence="7">
    <location>
        <begin position="85"/>
        <end position="115"/>
    </location>
</feature>
<feature type="region of interest" description="Disordered" evidence="7">
    <location>
        <begin position="388"/>
        <end position="409"/>
    </location>
</feature>
<dbReference type="GO" id="GO:0005737">
    <property type="term" value="C:cytoplasm"/>
    <property type="evidence" value="ECO:0007669"/>
    <property type="project" value="UniProtKB-SubCell"/>
</dbReference>
<dbReference type="GO" id="GO:0004190">
    <property type="term" value="F:aspartic-type endopeptidase activity"/>
    <property type="evidence" value="ECO:0007669"/>
    <property type="project" value="UniProtKB-KW"/>
</dbReference>
<dbReference type="CDD" id="cd14309">
    <property type="entry name" value="UBA_scDdi1_like"/>
    <property type="match status" value="1"/>
</dbReference>
<dbReference type="SMART" id="SM00165">
    <property type="entry name" value="UBA"/>
    <property type="match status" value="1"/>
</dbReference>
<keyword evidence="6" id="KW-0378">Hydrolase</keyword>
<dbReference type="InterPro" id="IPR009060">
    <property type="entry name" value="UBA-like_sf"/>
</dbReference>
<keyword evidence="5" id="KW-0064">Aspartyl protease</keyword>
<dbReference type="Gene3D" id="1.10.8.10">
    <property type="entry name" value="DNA helicase RuvA subunit, C-terminal domain"/>
    <property type="match status" value="1"/>
</dbReference>
<dbReference type="PROSITE" id="PS50053">
    <property type="entry name" value="UBIQUITIN_2"/>
    <property type="match status" value="1"/>
</dbReference>
<dbReference type="STRING" id="41875.K8EHJ8"/>
<dbReference type="RefSeq" id="XP_007511365.1">
    <property type="nucleotide sequence ID" value="XM_007511303.1"/>
</dbReference>
<dbReference type="Gene3D" id="2.40.70.10">
    <property type="entry name" value="Acid Proteases"/>
    <property type="match status" value="1"/>
</dbReference>
<evidence type="ECO:0000313" key="11">
    <source>
        <dbReference type="Proteomes" id="UP000198341"/>
    </source>
</evidence>
<evidence type="ECO:0000259" key="9">
    <source>
        <dbReference type="PROSITE" id="PS50053"/>
    </source>
</evidence>
<evidence type="ECO:0000256" key="3">
    <source>
        <dbReference type="ARBA" id="ARBA00022490"/>
    </source>
</evidence>
<dbReference type="KEGG" id="bpg:Bathy08g00700"/>
<dbReference type="PANTHER" id="PTHR12917:SF1">
    <property type="entry name" value="AT13091P"/>
    <property type="match status" value="1"/>
</dbReference>
<organism evidence="10 11">
    <name type="scientific">Bathycoccus prasinos</name>
    <dbReference type="NCBI Taxonomy" id="41875"/>
    <lineage>
        <taxon>Eukaryota</taxon>
        <taxon>Viridiplantae</taxon>
        <taxon>Chlorophyta</taxon>
        <taxon>Mamiellophyceae</taxon>
        <taxon>Mamiellales</taxon>
        <taxon>Bathycoccaceae</taxon>
        <taxon>Bathycoccus</taxon>
    </lineage>
</organism>
<dbReference type="SUPFAM" id="SSF54236">
    <property type="entry name" value="Ubiquitin-like"/>
    <property type="match status" value="1"/>
</dbReference>
<dbReference type="GO" id="GO:0031593">
    <property type="term" value="F:polyubiquitin modification-dependent protein binding"/>
    <property type="evidence" value="ECO:0007669"/>
    <property type="project" value="UniProtKB-ARBA"/>
</dbReference>
<accession>K8EHJ8</accession>
<dbReference type="Pfam" id="PF00627">
    <property type="entry name" value="UBA"/>
    <property type="match status" value="1"/>
</dbReference>
<evidence type="ECO:0000256" key="6">
    <source>
        <dbReference type="ARBA" id="ARBA00022801"/>
    </source>
</evidence>
<feature type="domain" description="UBA" evidence="8">
    <location>
        <begin position="429"/>
        <end position="469"/>
    </location>
</feature>
<dbReference type="Pfam" id="PF09668">
    <property type="entry name" value="Asp_protease"/>
    <property type="match status" value="1"/>
</dbReference>
<feature type="domain" description="Ubiquitin-like" evidence="9">
    <location>
        <begin position="1"/>
        <end position="88"/>
    </location>
</feature>
<evidence type="ECO:0000313" key="10">
    <source>
        <dbReference type="EMBL" id="CCO17486.1"/>
    </source>
</evidence>
<dbReference type="eggNOG" id="KOG0012">
    <property type="taxonomic scope" value="Eukaryota"/>
</dbReference>
<dbReference type="InterPro" id="IPR029071">
    <property type="entry name" value="Ubiquitin-like_domsf"/>
</dbReference>
<protein>
    <submittedName>
        <fullName evidence="10">DNA damage-inducible protein 1</fullName>
    </submittedName>
</protein>
<evidence type="ECO:0000259" key="8">
    <source>
        <dbReference type="PROSITE" id="PS50030"/>
    </source>
</evidence>
<dbReference type="SUPFAM" id="SSF50630">
    <property type="entry name" value="Acid proteases"/>
    <property type="match status" value="1"/>
</dbReference>
<dbReference type="AlphaFoldDB" id="K8EHJ8"/>
<sequence>MRLTVCNQTNESNIAQIEIDSNAPLVNLQAMIAIELNISEEKQILMHNGKVLIGDDDIVETNAETSTIASKGLQNDDMILVTEKQQRQQQPMMSMGGGVGQQPSSRGGVPQTPEELEKQSREMMADLKREMEYGDSSLPPGLVTILREDDVKAFTKYVMKANTRTQSKRKEAEMYARLERDPFDVEAQKEIERILKQKRNDDMYEQVMEDTPELIWGSVTMLYCNMELNGHKMKVFIDSGAQMSIMGLDCARQCNLEKDIDERFKGTAVGVGTQKIVGRVLQAQIKVGSTFLACSLSVLEGQKMEFIFGLDMLKRHQCVIDLKKNVLKIGTTGEEIPFLGEGDIPKQHEDQENLKQQDAMMNATDENKNKNDTTKVVAPPLDDVAAEVSGVHERPSRPATTEISGVVSPPIAGGGLGGAGGEGGGGRSAFPEAVVANLMQLGFSRERVVQALEATGGNAETAASLLFSD</sequence>